<dbReference type="FunFam" id="3.40.50.2000:FF:000120">
    <property type="entry name" value="UDP-glycosyltransferase 76C1"/>
    <property type="match status" value="1"/>
</dbReference>
<dbReference type="CDD" id="cd03784">
    <property type="entry name" value="GT1_Gtf-like"/>
    <property type="match status" value="1"/>
</dbReference>
<accession>A0A059ADL9</accession>
<dbReference type="KEGG" id="egr:104421705"/>
<dbReference type="AlphaFoldDB" id="A0A059ADL9"/>
<dbReference type="FunFam" id="3.40.50.2000:FF:000040">
    <property type="entry name" value="UDP-glycosyltransferase 76C1"/>
    <property type="match status" value="1"/>
</dbReference>
<dbReference type="SUPFAM" id="SSF53756">
    <property type="entry name" value="UDP-Glycosyltransferase/glycogen phosphorylase"/>
    <property type="match status" value="1"/>
</dbReference>
<dbReference type="GO" id="GO:0005737">
    <property type="term" value="C:cytoplasm"/>
    <property type="evidence" value="ECO:0000318"/>
    <property type="project" value="GO_Central"/>
</dbReference>
<feature type="coiled-coil region" evidence="4">
    <location>
        <begin position="414"/>
        <end position="441"/>
    </location>
</feature>
<dbReference type="GO" id="GO:0080044">
    <property type="term" value="F:quercetin 7-O-glucosyltransferase activity"/>
    <property type="evidence" value="ECO:0000318"/>
    <property type="project" value="GO_Central"/>
</dbReference>
<dbReference type="OMA" id="KISWAIR"/>
<keyword evidence="2" id="KW-0328">Glycosyltransferase</keyword>
<evidence type="ECO:0000256" key="2">
    <source>
        <dbReference type="ARBA" id="ARBA00022676"/>
    </source>
</evidence>
<dbReference type="InParanoid" id="A0A059ADL9"/>
<dbReference type="eggNOG" id="KOG1192">
    <property type="taxonomic scope" value="Eukaryota"/>
</dbReference>
<organism evidence="5">
    <name type="scientific">Eucalyptus grandis</name>
    <name type="common">Flooded gum</name>
    <dbReference type="NCBI Taxonomy" id="71139"/>
    <lineage>
        <taxon>Eukaryota</taxon>
        <taxon>Viridiplantae</taxon>
        <taxon>Streptophyta</taxon>
        <taxon>Embryophyta</taxon>
        <taxon>Tracheophyta</taxon>
        <taxon>Spermatophyta</taxon>
        <taxon>Magnoliopsida</taxon>
        <taxon>eudicotyledons</taxon>
        <taxon>Gunneridae</taxon>
        <taxon>Pentapetalae</taxon>
        <taxon>rosids</taxon>
        <taxon>malvids</taxon>
        <taxon>Myrtales</taxon>
        <taxon>Myrtaceae</taxon>
        <taxon>Myrtoideae</taxon>
        <taxon>Eucalypteae</taxon>
        <taxon>Eucalyptus</taxon>
    </lineage>
</organism>
<name>A0A059ADL9_EUCGR</name>
<dbReference type="EMBL" id="KK198762">
    <property type="protein sequence ID" value="KCW51450.1"/>
    <property type="molecule type" value="Genomic_DNA"/>
</dbReference>
<dbReference type="Pfam" id="PF00201">
    <property type="entry name" value="UDPGT"/>
    <property type="match status" value="1"/>
</dbReference>
<dbReference type="Gramene" id="KCW51450">
    <property type="protein sequence ID" value="KCW51450"/>
    <property type="gene ID" value="EUGRSUZ_J00972"/>
</dbReference>
<sequence>MEDPRISPVKPRLGREIILFLLPLQGHITPMLQLANILYSRGFSITIVHTHFNSPKSSNYPHFNFQPIPDGLLEGQASTVDFIALLMLMNVTCVGPFRDCLSKLLSDASKDRIPCCLITDPVWHFTQAVADELNFPRMVLRTSSISSFLAFCALPLMQEKGYLPIQDSRLEEAVPELPPLKVKDLHVINSKDPEDVLRLIIAMAETMRASSGLIFNSFEELEPTKLAECRRGFPVPIFTVGPIHKLSAASSGSLFPQDRSCISWLDKQERPKSVLYVSFGSLSIVSEVQFLEIAWGLANSGQHFLWVVRPGSVRGSEWLEVLPSGFLEGLDGRGYIVKWAPQHGVLAHPAVGGFLTHNGWNSTLEAICEGVPMMCMPFHGDQRVNARYVNNEWRVGLHLEYKVERKEIEDAIRKLMASDEGEEMREKIKALKRKADESLQDGGSSCQSLQKLTEYLVSF</sequence>
<evidence type="ECO:0000256" key="4">
    <source>
        <dbReference type="SAM" id="Coils"/>
    </source>
</evidence>
<evidence type="ECO:0000313" key="5">
    <source>
        <dbReference type="EMBL" id="KCW51450.1"/>
    </source>
</evidence>
<keyword evidence="3" id="KW-0808">Transferase</keyword>
<evidence type="ECO:0008006" key="6">
    <source>
        <dbReference type="Google" id="ProtNLM"/>
    </source>
</evidence>
<dbReference type="OrthoDB" id="5835829at2759"/>
<dbReference type="GO" id="GO:0080043">
    <property type="term" value="F:quercetin 3-O-glucosyltransferase activity"/>
    <property type="evidence" value="ECO:0000318"/>
    <property type="project" value="GO_Central"/>
</dbReference>
<dbReference type="PANTHER" id="PTHR11926:SF1464">
    <property type="entry name" value="UDP-GLYCOSYLTRANSFERASE 76B1-LIKE"/>
    <property type="match status" value="1"/>
</dbReference>
<evidence type="ECO:0000256" key="1">
    <source>
        <dbReference type="ARBA" id="ARBA00009995"/>
    </source>
</evidence>
<keyword evidence="4" id="KW-0175">Coiled coil</keyword>
<protein>
    <recommendedName>
        <fullName evidence="6">Glycosyltransferase</fullName>
    </recommendedName>
</protein>
<dbReference type="InterPro" id="IPR002213">
    <property type="entry name" value="UDP_glucos_trans"/>
</dbReference>
<dbReference type="FunCoup" id="A0A059ADL9">
    <property type="interactions" value="269"/>
</dbReference>
<dbReference type="PANTHER" id="PTHR11926">
    <property type="entry name" value="GLUCOSYL/GLUCURONOSYL TRANSFERASES"/>
    <property type="match status" value="1"/>
</dbReference>
<reference evidence="5" key="1">
    <citation type="submission" date="2013-07" db="EMBL/GenBank/DDBJ databases">
        <title>The genome of Eucalyptus grandis.</title>
        <authorList>
            <person name="Schmutz J."/>
            <person name="Hayes R."/>
            <person name="Myburg A."/>
            <person name="Tuskan G."/>
            <person name="Grattapaglia D."/>
            <person name="Rokhsar D.S."/>
        </authorList>
    </citation>
    <scope>NUCLEOTIDE SEQUENCE</scope>
    <source>
        <tissue evidence="5">Leaf extractions</tissue>
    </source>
</reference>
<proteinExistence type="inferred from homology"/>
<evidence type="ECO:0000256" key="3">
    <source>
        <dbReference type="ARBA" id="ARBA00022679"/>
    </source>
</evidence>
<dbReference type="Gene3D" id="3.40.50.2000">
    <property type="entry name" value="Glycogen Phosphorylase B"/>
    <property type="match status" value="2"/>
</dbReference>
<gene>
    <name evidence="5" type="ORF">EUGRSUZ_J00972</name>
</gene>
<comment type="similarity">
    <text evidence="1">Belongs to the UDP-glycosyltransferase family.</text>
</comment>